<dbReference type="InterPro" id="IPR029044">
    <property type="entry name" value="Nucleotide-diphossugar_trans"/>
</dbReference>
<feature type="region of interest" description="Disordered" evidence="1">
    <location>
        <begin position="254"/>
        <end position="279"/>
    </location>
</feature>
<keyword evidence="3" id="KW-1185">Reference proteome</keyword>
<sequence>MAAMTKAASASYGPPRPKAIASFISSDDFLPGCQTLLHSVKKHLAPTPEDQYESEIILLMSSRIEQPHVVVEKLCPIFCDRREDKKKKTDSHVQAWDHNCGWTKLRLFELTSYDTILYIDADCLVVKDVGHLLDIGVSNTNPGLLAAAPDIFPPDKFNAGVMVLRPSMEVFNKMMASLPETKSDASLHSYDGGDTGFLNNFYSDWYSSPNYVRLSFGYNAQRFMHHCTYEKQPSYWDYGISDLRIIHFSSSPKPWEGRDTKSGANGGEEKSEGKKYLTGSDVASIQQAKRGKLERLFDTAYEASQEYHWKQQSTAEYKAYRKMNPTYEEKKAVAKTKAKADGAKSLNRRYKELRKKGMSTKDAMETARREFDVQDQNDPSKARQHQKVWEGTSAGNMLPTNSQDAPSNETDGNADRELDPSRPNASVELVCDRNTHPGDVARHELAYCSVEQLTGGRVNDAVTESKQHQVQLQSTGCDRRVGRLRNSPLGEGKHYN</sequence>
<evidence type="ECO:0000256" key="1">
    <source>
        <dbReference type="SAM" id="MobiDB-lite"/>
    </source>
</evidence>
<feature type="compositionally biased region" description="Basic and acidic residues" evidence="1">
    <location>
        <begin position="255"/>
        <end position="275"/>
    </location>
</feature>
<evidence type="ECO:0000313" key="3">
    <source>
        <dbReference type="Proteomes" id="UP000266841"/>
    </source>
</evidence>
<proteinExistence type="predicted"/>
<dbReference type="SUPFAM" id="SSF53448">
    <property type="entry name" value="Nucleotide-diphospho-sugar transferases"/>
    <property type="match status" value="1"/>
</dbReference>
<dbReference type="Proteomes" id="UP000266841">
    <property type="component" value="Unassembled WGS sequence"/>
</dbReference>
<dbReference type="AlphaFoldDB" id="K0SJ05"/>
<dbReference type="InterPro" id="IPR050587">
    <property type="entry name" value="GNT1/Glycosyltrans_8"/>
</dbReference>
<dbReference type="EMBL" id="AGNL01016630">
    <property type="protein sequence ID" value="EJK64959.1"/>
    <property type="molecule type" value="Genomic_DNA"/>
</dbReference>
<dbReference type="PANTHER" id="PTHR11183">
    <property type="entry name" value="GLYCOGENIN SUBFAMILY MEMBER"/>
    <property type="match status" value="1"/>
</dbReference>
<dbReference type="InterPro" id="IPR002495">
    <property type="entry name" value="Glyco_trans_8"/>
</dbReference>
<feature type="compositionally biased region" description="Basic residues" evidence="1">
    <location>
        <begin position="346"/>
        <end position="358"/>
    </location>
</feature>
<feature type="compositionally biased region" description="Basic and acidic residues" evidence="1">
    <location>
        <begin position="362"/>
        <end position="372"/>
    </location>
</feature>
<comment type="caution">
    <text evidence="2">The sequence shown here is derived from an EMBL/GenBank/DDBJ whole genome shotgun (WGS) entry which is preliminary data.</text>
</comment>
<dbReference type="GO" id="GO:0016757">
    <property type="term" value="F:glycosyltransferase activity"/>
    <property type="evidence" value="ECO:0007669"/>
    <property type="project" value="InterPro"/>
</dbReference>
<dbReference type="OrthoDB" id="2014201at2759"/>
<reference evidence="2 3" key="1">
    <citation type="journal article" date="2012" name="Genome Biol.">
        <title>Genome and low-iron response of an oceanic diatom adapted to chronic iron limitation.</title>
        <authorList>
            <person name="Lommer M."/>
            <person name="Specht M."/>
            <person name="Roy A.S."/>
            <person name="Kraemer L."/>
            <person name="Andreson R."/>
            <person name="Gutowska M.A."/>
            <person name="Wolf J."/>
            <person name="Bergner S.V."/>
            <person name="Schilhabel M.B."/>
            <person name="Klostermeier U.C."/>
            <person name="Beiko R.G."/>
            <person name="Rosenstiel P."/>
            <person name="Hippler M."/>
            <person name="Laroche J."/>
        </authorList>
    </citation>
    <scope>NUCLEOTIDE SEQUENCE [LARGE SCALE GENOMIC DNA]</scope>
    <source>
        <strain evidence="2 3">CCMP1005</strain>
    </source>
</reference>
<dbReference type="Gene3D" id="3.90.550.10">
    <property type="entry name" value="Spore Coat Polysaccharide Biosynthesis Protein SpsA, Chain A"/>
    <property type="match status" value="1"/>
</dbReference>
<feature type="compositionally biased region" description="Polar residues" evidence="1">
    <location>
        <begin position="393"/>
        <end position="411"/>
    </location>
</feature>
<protein>
    <submittedName>
        <fullName evidence="2">Uncharacterized protein</fullName>
    </submittedName>
</protein>
<dbReference type="OMA" id="LYIDADC"/>
<name>K0SJ05_THAOC</name>
<gene>
    <name evidence="2" type="ORF">THAOC_14247</name>
</gene>
<feature type="region of interest" description="Disordered" evidence="1">
    <location>
        <begin position="338"/>
        <end position="423"/>
    </location>
</feature>
<organism evidence="2 3">
    <name type="scientific">Thalassiosira oceanica</name>
    <name type="common">Marine diatom</name>
    <dbReference type="NCBI Taxonomy" id="159749"/>
    <lineage>
        <taxon>Eukaryota</taxon>
        <taxon>Sar</taxon>
        <taxon>Stramenopiles</taxon>
        <taxon>Ochrophyta</taxon>
        <taxon>Bacillariophyta</taxon>
        <taxon>Coscinodiscophyceae</taxon>
        <taxon>Thalassiosirophycidae</taxon>
        <taxon>Thalassiosirales</taxon>
        <taxon>Thalassiosiraceae</taxon>
        <taxon>Thalassiosira</taxon>
    </lineage>
</organism>
<dbReference type="eggNOG" id="KOG1950">
    <property type="taxonomic scope" value="Eukaryota"/>
</dbReference>
<dbReference type="Pfam" id="PF01501">
    <property type="entry name" value="Glyco_transf_8"/>
    <property type="match status" value="1"/>
</dbReference>
<evidence type="ECO:0000313" key="2">
    <source>
        <dbReference type="EMBL" id="EJK64959.1"/>
    </source>
</evidence>
<accession>K0SJ05</accession>